<reference evidence="2 3" key="1">
    <citation type="submission" date="2017-06" db="EMBL/GenBank/DDBJ databases">
        <title>Comparative genomic analysis of Ambrosia Fusariam Clade fungi.</title>
        <authorList>
            <person name="Stajich J.E."/>
            <person name="Carrillo J."/>
            <person name="Kijimoto T."/>
            <person name="Eskalen A."/>
            <person name="O'Donnell K."/>
            <person name="Kasson M."/>
        </authorList>
    </citation>
    <scope>NUCLEOTIDE SEQUENCE [LARGE SCALE GENOMIC DNA]</scope>
    <source>
        <strain evidence="2 3">NRRL62584</strain>
    </source>
</reference>
<dbReference type="Proteomes" id="UP000288168">
    <property type="component" value="Unassembled WGS sequence"/>
</dbReference>
<evidence type="ECO:0000259" key="1">
    <source>
        <dbReference type="PROSITE" id="PS50011"/>
    </source>
</evidence>
<comment type="caution">
    <text evidence="2">The sequence shown here is derived from an EMBL/GenBank/DDBJ whole genome shotgun (WGS) entry which is preliminary data.</text>
</comment>
<name>A0A428PPY3_9HYPO</name>
<protein>
    <recommendedName>
        <fullName evidence="1">Protein kinase domain-containing protein</fullName>
    </recommendedName>
</protein>
<keyword evidence="3" id="KW-1185">Reference proteome</keyword>
<dbReference type="InterPro" id="IPR011009">
    <property type="entry name" value="Kinase-like_dom_sf"/>
</dbReference>
<dbReference type="Pfam" id="PF00069">
    <property type="entry name" value="Pkinase"/>
    <property type="match status" value="1"/>
</dbReference>
<dbReference type="AlphaFoldDB" id="A0A428PPY3"/>
<proteinExistence type="predicted"/>
<evidence type="ECO:0000313" key="2">
    <source>
        <dbReference type="EMBL" id="RSL54996.1"/>
    </source>
</evidence>
<evidence type="ECO:0000313" key="3">
    <source>
        <dbReference type="Proteomes" id="UP000288168"/>
    </source>
</evidence>
<dbReference type="PROSITE" id="PS50011">
    <property type="entry name" value="PROTEIN_KINASE_DOM"/>
    <property type="match status" value="1"/>
</dbReference>
<dbReference type="Gene3D" id="1.10.510.10">
    <property type="entry name" value="Transferase(Phosphotransferase) domain 1"/>
    <property type="match status" value="1"/>
</dbReference>
<sequence>MSGVELGLASFAAADLVLKYGRKLIKLYKDYNSADDYVKESILLVEAILSRADTQVGFLKQVNDKLSNDQRRIQFELYEMLKDRLHFTVSKLESVISEKGIRKVKLAFVKSSIKEVVEQLERWQRIFDPTWLLIFRTRDIIMDTELQTELEASSRTGPVGESIAAQASRETLGEAHAFRRIVNGELDQVHVTLPQEKLNWSQAESVSFSSTQIIERIGSQKRYLVNSIPCHSNMDIASVRADSEDLARKLHQINSEDCGLLACYGLVKRRNSGQKKINSLDLVFQMPQKDATPVTLREHLMQPQTFSLTEALNLSRHLAGAVSYVHAYHFVHKNIQPENILLFPKNEPNTSLGSAYLLGFDSFRSVNFQTLFEGDITWEGNLYRHPGRQGLRAHDKYVMQHDVYSLGVCLLEIGLWASFVQHDSGETAPGEALGLTVEDFGKIQETGKPSSFIKDHLVRLAQSKLPVKMGDRYTAVVVTCLCCLDEDNEDFGGESDMRDDDGILIGVKFIGKVLMRLNEISI</sequence>
<dbReference type="InterPro" id="IPR000719">
    <property type="entry name" value="Prot_kinase_dom"/>
</dbReference>
<dbReference type="OrthoDB" id="1911848at2759"/>
<gene>
    <name evidence="2" type="ORF">CEP54_009607</name>
</gene>
<dbReference type="SUPFAM" id="SSF56112">
    <property type="entry name" value="Protein kinase-like (PK-like)"/>
    <property type="match status" value="1"/>
</dbReference>
<dbReference type="PANTHER" id="PTHR37542">
    <property type="entry name" value="HELO DOMAIN-CONTAINING PROTEIN-RELATED"/>
    <property type="match status" value="1"/>
</dbReference>
<dbReference type="EMBL" id="NKCI01000105">
    <property type="protein sequence ID" value="RSL54996.1"/>
    <property type="molecule type" value="Genomic_DNA"/>
</dbReference>
<dbReference type="STRING" id="1325734.A0A428PPY3"/>
<dbReference type="GO" id="GO:0005524">
    <property type="term" value="F:ATP binding"/>
    <property type="evidence" value="ECO:0007669"/>
    <property type="project" value="InterPro"/>
</dbReference>
<dbReference type="GO" id="GO:0004672">
    <property type="term" value="F:protein kinase activity"/>
    <property type="evidence" value="ECO:0007669"/>
    <property type="project" value="InterPro"/>
</dbReference>
<feature type="domain" description="Protein kinase" evidence="1">
    <location>
        <begin position="175"/>
        <end position="491"/>
    </location>
</feature>
<organism evidence="2 3">
    <name type="scientific">Fusarium duplospermum</name>
    <dbReference type="NCBI Taxonomy" id="1325734"/>
    <lineage>
        <taxon>Eukaryota</taxon>
        <taxon>Fungi</taxon>
        <taxon>Dikarya</taxon>
        <taxon>Ascomycota</taxon>
        <taxon>Pezizomycotina</taxon>
        <taxon>Sordariomycetes</taxon>
        <taxon>Hypocreomycetidae</taxon>
        <taxon>Hypocreales</taxon>
        <taxon>Nectriaceae</taxon>
        <taxon>Fusarium</taxon>
        <taxon>Fusarium solani species complex</taxon>
    </lineage>
</organism>
<accession>A0A428PPY3</accession>
<dbReference type="PANTHER" id="PTHR37542:SF1">
    <property type="entry name" value="PRION-INHIBITION AND PROPAGATION HELO DOMAIN-CONTAINING PROTEIN"/>
    <property type="match status" value="1"/>
</dbReference>